<reference evidence="2" key="1">
    <citation type="journal article" date="2021" name="Open Biol.">
        <title>Shared evolutionary footprints suggest mitochondrial oxidative damage underlies multiple complex I losses in fungi.</title>
        <authorList>
            <person name="Schikora-Tamarit M.A."/>
            <person name="Marcet-Houben M."/>
            <person name="Nosek J."/>
            <person name="Gabaldon T."/>
        </authorList>
    </citation>
    <scope>NUCLEOTIDE SEQUENCE</scope>
    <source>
        <strain evidence="2">CBS2887</strain>
    </source>
</reference>
<dbReference type="EMBL" id="JAEUBG010001830">
    <property type="protein sequence ID" value="KAH3685724.1"/>
    <property type="molecule type" value="Genomic_DNA"/>
</dbReference>
<reference evidence="2" key="2">
    <citation type="submission" date="2021-01" db="EMBL/GenBank/DDBJ databases">
        <authorList>
            <person name="Schikora-Tamarit M.A."/>
        </authorList>
    </citation>
    <scope>NUCLEOTIDE SEQUENCE</scope>
    <source>
        <strain evidence="2">CBS2887</strain>
    </source>
</reference>
<feature type="region of interest" description="Disordered" evidence="1">
    <location>
        <begin position="39"/>
        <end position="71"/>
    </location>
</feature>
<evidence type="ECO:0000313" key="2">
    <source>
        <dbReference type="EMBL" id="KAH3685724.1"/>
    </source>
</evidence>
<feature type="compositionally biased region" description="Polar residues" evidence="1">
    <location>
        <begin position="43"/>
        <end position="64"/>
    </location>
</feature>
<comment type="caution">
    <text evidence="2">The sequence shown here is derived from an EMBL/GenBank/DDBJ whole genome shotgun (WGS) entry which is preliminary data.</text>
</comment>
<proteinExistence type="predicted"/>
<dbReference type="Proteomes" id="UP000774326">
    <property type="component" value="Unassembled WGS sequence"/>
</dbReference>
<name>A0A9P8QA69_WICPI</name>
<keyword evidence="3" id="KW-1185">Reference proteome</keyword>
<evidence type="ECO:0000313" key="3">
    <source>
        <dbReference type="Proteomes" id="UP000774326"/>
    </source>
</evidence>
<accession>A0A9P8QA69</accession>
<feature type="region of interest" description="Disordered" evidence="1">
    <location>
        <begin position="93"/>
        <end position="114"/>
    </location>
</feature>
<dbReference type="AlphaFoldDB" id="A0A9P8QA69"/>
<protein>
    <submittedName>
        <fullName evidence="2">Uncharacterized protein</fullName>
    </submittedName>
</protein>
<evidence type="ECO:0000256" key="1">
    <source>
        <dbReference type="SAM" id="MobiDB-lite"/>
    </source>
</evidence>
<sequence>MECLSNPKIDVDGDLAIETALLLERDFFSGAATRVLATRGDKQYSTQTSGSKRSKSYLSPVSLSTKHRPFSGRNTKLDLMKKLTSGVNILELNNTESPNLKGPKILGHSEGTPA</sequence>
<organism evidence="2 3">
    <name type="scientific">Wickerhamomyces pijperi</name>
    <name type="common">Yeast</name>
    <name type="synonym">Pichia pijperi</name>
    <dbReference type="NCBI Taxonomy" id="599730"/>
    <lineage>
        <taxon>Eukaryota</taxon>
        <taxon>Fungi</taxon>
        <taxon>Dikarya</taxon>
        <taxon>Ascomycota</taxon>
        <taxon>Saccharomycotina</taxon>
        <taxon>Saccharomycetes</taxon>
        <taxon>Phaffomycetales</taxon>
        <taxon>Wickerhamomycetaceae</taxon>
        <taxon>Wickerhamomyces</taxon>
    </lineage>
</organism>
<gene>
    <name evidence="2" type="ORF">WICPIJ_003324</name>
</gene>